<proteinExistence type="predicted"/>
<evidence type="ECO:0000256" key="1">
    <source>
        <dbReference type="ARBA" id="ARBA00004651"/>
    </source>
</evidence>
<feature type="transmembrane region" description="Helical" evidence="6">
    <location>
        <begin position="12"/>
        <end position="33"/>
    </location>
</feature>
<keyword evidence="5 6" id="KW-0472">Membrane</keyword>
<keyword evidence="2" id="KW-1003">Cell membrane</keyword>
<feature type="transmembrane region" description="Helical" evidence="6">
    <location>
        <begin position="355"/>
        <end position="378"/>
    </location>
</feature>
<evidence type="ECO:0000256" key="4">
    <source>
        <dbReference type="ARBA" id="ARBA00022989"/>
    </source>
</evidence>
<dbReference type="InterPro" id="IPR002797">
    <property type="entry name" value="Polysacc_synth"/>
</dbReference>
<evidence type="ECO:0000313" key="7">
    <source>
        <dbReference type="EMBL" id="TYP90050.1"/>
    </source>
</evidence>
<dbReference type="PANTHER" id="PTHR30250:SF11">
    <property type="entry name" value="O-ANTIGEN TRANSPORTER-RELATED"/>
    <property type="match status" value="1"/>
</dbReference>
<evidence type="ECO:0000256" key="5">
    <source>
        <dbReference type="ARBA" id="ARBA00023136"/>
    </source>
</evidence>
<dbReference type="AlphaFoldDB" id="A0A5S5D262"/>
<feature type="transmembrane region" description="Helical" evidence="6">
    <location>
        <begin position="390"/>
        <end position="410"/>
    </location>
</feature>
<dbReference type="OrthoDB" id="9814608at2"/>
<evidence type="ECO:0000313" key="8">
    <source>
        <dbReference type="Proteomes" id="UP000325105"/>
    </source>
</evidence>
<dbReference type="RefSeq" id="WP_148909989.1">
    <property type="nucleotide sequence ID" value="NZ_VNHX01000026.1"/>
</dbReference>
<comment type="subcellular location">
    <subcellularLocation>
        <location evidence="1">Cell membrane</location>
        <topology evidence="1">Multi-pass membrane protein</topology>
    </subcellularLocation>
</comment>
<evidence type="ECO:0000256" key="3">
    <source>
        <dbReference type="ARBA" id="ARBA00022692"/>
    </source>
</evidence>
<keyword evidence="3 6" id="KW-0812">Transmembrane</keyword>
<feature type="transmembrane region" description="Helical" evidence="6">
    <location>
        <begin position="449"/>
        <end position="467"/>
    </location>
</feature>
<dbReference type="Pfam" id="PF01943">
    <property type="entry name" value="Polysacc_synt"/>
    <property type="match status" value="1"/>
</dbReference>
<feature type="transmembrane region" description="Helical" evidence="6">
    <location>
        <begin position="156"/>
        <end position="178"/>
    </location>
</feature>
<feature type="transmembrane region" description="Helical" evidence="6">
    <location>
        <begin position="276"/>
        <end position="294"/>
    </location>
</feature>
<feature type="transmembrane region" description="Helical" evidence="6">
    <location>
        <begin position="239"/>
        <end position="256"/>
    </location>
</feature>
<feature type="transmembrane region" description="Helical" evidence="6">
    <location>
        <begin position="416"/>
        <end position="437"/>
    </location>
</feature>
<name>A0A5S5D262_9SPHI</name>
<organism evidence="7 8">
    <name type="scientific">Sphingobacterium allocomposti</name>
    <dbReference type="NCBI Taxonomy" id="415956"/>
    <lineage>
        <taxon>Bacteria</taxon>
        <taxon>Pseudomonadati</taxon>
        <taxon>Bacteroidota</taxon>
        <taxon>Sphingobacteriia</taxon>
        <taxon>Sphingobacteriales</taxon>
        <taxon>Sphingobacteriaceae</taxon>
        <taxon>Sphingobacterium</taxon>
    </lineage>
</organism>
<sequence>MSVVKKFIGDTAIYGLSTIVSRLLNFVLTPVFVRKFPASVYGIFTNVYSWAALVNTFLAFGMETTYFRFLQKFEKGERNRVFNSTFIVTLCTSTVFLTLLFTFAGPIAGWFGQKGIQSISDYQTYVTLMGVTLAVDALAVVPFAKLRSENRPIRYGALKLVNIIVFVCVSLFFILFLPWLLKLYPQYQSYFLWYRENWLGYVFLANLIASSVTLIMLLPEFKAFRLKVDYELLRSMFNYSFPIFVANLSFIINEHLDKVLMPSLLPDGVGERDLGIYGAITKIAVFLSIFVQAFRLGAEPFFFSYAKNQHAKKTYALIMEYFAIFMMLVMMGLSMNIEWLKYFIEGGNAAETAKYWSGLDYIPLILFNYVLLGIYMNLSIWYKLSDQTRYGLYISGIGAIITCVCCYIFIPRWSYIGAIIVTSITYLTMVSLSYYWGQKNYAIPYRLRKIAGHILLGSALVASNYILFDRNVWTGNLMLLLYIGYVAFSERKFLLNIIRS</sequence>
<feature type="transmembrane region" description="Helical" evidence="6">
    <location>
        <begin position="198"/>
        <end position="218"/>
    </location>
</feature>
<keyword evidence="4 6" id="KW-1133">Transmembrane helix</keyword>
<feature type="transmembrane region" description="Helical" evidence="6">
    <location>
        <begin position="39"/>
        <end position="60"/>
    </location>
</feature>
<evidence type="ECO:0000256" key="6">
    <source>
        <dbReference type="SAM" id="Phobius"/>
    </source>
</evidence>
<dbReference type="Proteomes" id="UP000325105">
    <property type="component" value="Unassembled WGS sequence"/>
</dbReference>
<feature type="transmembrane region" description="Helical" evidence="6">
    <location>
        <begin position="473"/>
        <end position="489"/>
    </location>
</feature>
<dbReference type="InterPro" id="IPR050833">
    <property type="entry name" value="Poly_Biosynth_Transport"/>
</dbReference>
<reference evidence="7 8" key="1">
    <citation type="submission" date="2019-07" db="EMBL/GenBank/DDBJ databases">
        <title>Genomic Encyclopedia of Archaeal and Bacterial Type Strains, Phase II (KMG-II): from individual species to whole genera.</title>
        <authorList>
            <person name="Goeker M."/>
        </authorList>
    </citation>
    <scope>NUCLEOTIDE SEQUENCE [LARGE SCALE GENOMIC DNA]</scope>
    <source>
        <strain evidence="7 8">DSM 18850</strain>
    </source>
</reference>
<accession>A0A5S5D262</accession>
<evidence type="ECO:0000256" key="2">
    <source>
        <dbReference type="ARBA" id="ARBA00022475"/>
    </source>
</evidence>
<feature type="transmembrane region" description="Helical" evidence="6">
    <location>
        <begin position="315"/>
        <end position="335"/>
    </location>
</feature>
<keyword evidence="8" id="KW-1185">Reference proteome</keyword>
<dbReference type="EMBL" id="VNHX01000026">
    <property type="protein sequence ID" value="TYP90050.1"/>
    <property type="molecule type" value="Genomic_DNA"/>
</dbReference>
<feature type="transmembrane region" description="Helical" evidence="6">
    <location>
        <begin position="81"/>
        <end position="104"/>
    </location>
</feature>
<protein>
    <submittedName>
        <fullName evidence="7">O-antigen/teichoic acid export membrane protein</fullName>
    </submittedName>
</protein>
<comment type="caution">
    <text evidence="7">The sequence shown here is derived from an EMBL/GenBank/DDBJ whole genome shotgun (WGS) entry which is preliminary data.</text>
</comment>
<feature type="transmembrane region" description="Helical" evidence="6">
    <location>
        <begin position="124"/>
        <end position="144"/>
    </location>
</feature>
<dbReference type="GO" id="GO:0005886">
    <property type="term" value="C:plasma membrane"/>
    <property type="evidence" value="ECO:0007669"/>
    <property type="project" value="UniProtKB-SubCell"/>
</dbReference>
<dbReference type="PANTHER" id="PTHR30250">
    <property type="entry name" value="PST FAMILY PREDICTED COLANIC ACID TRANSPORTER"/>
    <property type="match status" value="1"/>
</dbReference>
<gene>
    <name evidence="7" type="ORF">BC792_12646</name>
</gene>